<dbReference type="OrthoDB" id="27033at2157"/>
<gene>
    <name evidence="8" type="ordered locus">Ahos_0333</name>
</gene>
<accession>F4B5D0</accession>
<dbReference type="Pfam" id="PF01055">
    <property type="entry name" value="Glyco_hydro_31_2nd"/>
    <property type="match status" value="1"/>
</dbReference>
<evidence type="ECO:0000256" key="3">
    <source>
        <dbReference type="ARBA" id="ARBA00023295"/>
    </source>
</evidence>
<evidence type="ECO:0000313" key="8">
    <source>
        <dbReference type="EMBL" id="AEE93224.1"/>
    </source>
</evidence>
<dbReference type="Pfam" id="PF13802">
    <property type="entry name" value="Gal_mutarotas_2"/>
    <property type="match status" value="1"/>
</dbReference>
<protein>
    <submittedName>
        <fullName evidence="8">Alpha-glucosidase</fullName>
    </submittedName>
</protein>
<feature type="domain" description="Glycosyl hydrolase family 31 C-terminal" evidence="7">
    <location>
        <begin position="524"/>
        <end position="605"/>
    </location>
</feature>
<evidence type="ECO:0000259" key="6">
    <source>
        <dbReference type="Pfam" id="PF13802"/>
    </source>
</evidence>
<dbReference type="InterPro" id="IPR000322">
    <property type="entry name" value="Glyco_hydro_31_TIM"/>
</dbReference>
<dbReference type="GO" id="GO:0030246">
    <property type="term" value="F:carbohydrate binding"/>
    <property type="evidence" value="ECO:0007669"/>
    <property type="project" value="InterPro"/>
</dbReference>
<feature type="domain" description="Glycoside hydrolase family 31 N-terminal" evidence="6">
    <location>
        <begin position="47"/>
        <end position="125"/>
    </location>
</feature>
<reference evidence="8 9" key="1">
    <citation type="journal article" date="2011" name="Extremophiles">
        <title>Genomic analysis of Acidianus hospitalis W1 a host for studying crenarchaeal virus and plasmid life cycles.</title>
        <authorList>
            <person name="You X.Y."/>
            <person name="Liu C."/>
            <person name="Wang S.Y."/>
            <person name="Jiang C.Y."/>
            <person name="Shah S.A."/>
            <person name="Prangishvili D."/>
            <person name="She Q."/>
            <person name="Liu S.J."/>
            <person name="Garrett R.A."/>
        </authorList>
    </citation>
    <scope>NUCLEOTIDE SEQUENCE [LARGE SCALE GENOMIC DNA]</scope>
    <source>
        <strain evidence="8 9">W1</strain>
    </source>
</reference>
<dbReference type="SUPFAM" id="SSF51445">
    <property type="entry name" value="(Trans)glycosidases"/>
    <property type="match status" value="1"/>
</dbReference>
<dbReference type="PROSITE" id="PS00129">
    <property type="entry name" value="GLYCOSYL_HYDROL_F31_1"/>
    <property type="match status" value="1"/>
</dbReference>
<dbReference type="Pfam" id="PF21365">
    <property type="entry name" value="Glyco_hydro_31_3rd"/>
    <property type="match status" value="1"/>
</dbReference>
<comment type="similarity">
    <text evidence="1 4">Belongs to the glycosyl hydrolase 31 family.</text>
</comment>
<dbReference type="RefSeq" id="WP_013775140.1">
    <property type="nucleotide sequence ID" value="NC_015518.1"/>
</dbReference>
<dbReference type="GO" id="GO:0005975">
    <property type="term" value="P:carbohydrate metabolic process"/>
    <property type="evidence" value="ECO:0007669"/>
    <property type="project" value="InterPro"/>
</dbReference>
<dbReference type="EMBL" id="CP002535">
    <property type="protein sequence ID" value="AEE93224.1"/>
    <property type="molecule type" value="Genomic_DNA"/>
</dbReference>
<reference key="2">
    <citation type="journal article" date="2011" name="Extremophiles">
        <title>Genomic analyses of Acidianus hospitalis W1 a host for studying crenarchaeal virus and plasmid life cycles.</title>
        <authorList>
            <person name="You X.Y."/>
            <person name="Liu C."/>
            <person name="Wang S.Y."/>
            <person name="Jiang C.Y."/>
            <person name="Shah S.A."/>
            <person name="Prangishvili D."/>
            <person name="Liu S.J."/>
            <person name="Garrett R.A."/>
        </authorList>
    </citation>
    <scope>NUCLEOTIDE SEQUENCE</scope>
    <source>
        <strain>W1</strain>
    </source>
</reference>
<dbReference type="KEGG" id="aho:Ahos_0333"/>
<feature type="domain" description="Glycoside hydrolase family 31 TIM barrel" evidence="5">
    <location>
        <begin position="167"/>
        <end position="515"/>
    </location>
</feature>
<dbReference type="HOGENOM" id="CLU_000631_7_2_2"/>
<evidence type="ECO:0000256" key="1">
    <source>
        <dbReference type="ARBA" id="ARBA00007806"/>
    </source>
</evidence>
<evidence type="ECO:0000313" key="9">
    <source>
        <dbReference type="Proteomes" id="UP000008458"/>
    </source>
</evidence>
<dbReference type="Gene3D" id="2.60.40.1180">
    <property type="entry name" value="Golgi alpha-mannosidase II"/>
    <property type="match status" value="2"/>
</dbReference>
<proteinExistence type="inferred from homology"/>
<keyword evidence="2 4" id="KW-0378">Hydrolase</keyword>
<dbReference type="InterPro" id="IPR013780">
    <property type="entry name" value="Glyco_hydro_b"/>
</dbReference>
<dbReference type="Gene3D" id="3.20.20.80">
    <property type="entry name" value="Glycosidases"/>
    <property type="match status" value="1"/>
</dbReference>
<keyword evidence="9" id="KW-1185">Reference proteome</keyword>
<dbReference type="CDD" id="cd14752">
    <property type="entry name" value="GH31_N"/>
    <property type="match status" value="1"/>
</dbReference>
<dbReference type="SUPFAM" id="SSF51011">
    <property type="entry name" value="Glycosyl hydrolase domain"/>
    <property type="match status" value="1"/>
</dbReference>
<dbReference type="Proteomes" id="UP000008458">
    <property type="component" value="Chromosome"/>
</dbReference>
<organism evidence="8 9">
    <name type="scientific">Acidianus hospitalis (strain W1)</name>
    <dbReference type="NCBI Taxonomy" id="933801"/>
    <lineage>
        <taxon>Archaea</taxon>
        <taxon>Thermoproteota</taxon>
        <taxon>Thermoprotei</taxon>
        <taxon>Sulfolobales</taxon>
        <taxon>Sulfolobaceae</taxon>
        <taxon>Acidianus</taxon>
    </lineage>
</organism>
<dbReference type="InterPro" id="IPR017853">
    <property type="entry name" value="GH"/>
</dbReference>
<dbReference type="InterPro" id="IPR030458">
    <property type="entry name" value="Glyco_hydro_31_AS"/>
</dbReference>
<dbReference type="AlphaFoldDB" id="F4B5D0"/>
<dbReference type="SUPFAM" id="SSF74650">
    <property type="entry name" value="Galactose mutarotase-like"/>
    <property type="match status" value="1"/>
</dbReference>
<dbReference type="eggNOG" id="arCOG03663">
    <property type="taxonomic scope" value="Archaea"/>
</dbReference>
<evidence type="ECO:0000256" key="2">
    <source>
        <dbReference type="ARBA" id="ARBA00022801"/>
    </source>
</evidence>
<dbReference type="GO" id="GO:0004553">
    <property type="term" value="F:hydrolase activity, hydrolyzing O-glycosyl compounds"/>
    <property type="evidence" value="ECO:0007669"/>
    <property type="project" value="InterPro"/>
</dbReference>
<evidence type="ECO:0000256" key="4">
    <source>
        <dbReference type="RuleBase" id="RU361185"/>
    </source>
</evidence>
<dbReference type="InterPro" id="IPR048395">
    <property type="entry name" value="Glyco_hydro_31_C"/>
</dbReference>
<dbReference type="Gene3D" id="2.60.40.1760">
    <property type="entry name" value="glycosyl hydrolase (family 31)"/>
    <property type="match status" value="1"/>
</dbReference>
<dbReference type="PANTHER" id="PTHR22762:SF120">
    <property type="entry name" value="HETEROGLYCAN GLUCOSIDASE 1"/>
    <property type="match status" value="1"/>
</dbReference>
<dbReference type="InterPro" id="IPR053497">
    <property type="entry name" value="GH31_Enzymes"/>
</dbReference>
<dbReference type="GeneID" id="10599774"/>
<evidence type="ECO:0000259" key="5">
    <source>
        <dbReference type="Pfam" id="PF01055"/>
    </source>
</evidence>
<name>F4B5D0_ACIHW</name>
<sequence>MQTIIEENEGIYRIKVNNPIPPVDFNFKGKVSNKSLSDFSIHIKESEGYIIIEKPLELKEHIVGLGEKAVELDRKRKRYIMYNVDAGAYQKFQDPLYLNIPFMISIYEGKATGYFVNSASKLIFDIGFEDYGKVKIKVPEESFEFYILEGSTIEKVLERYAELTGKPFLPPIWAFGYMISRYSYFPQERIIELLDLMQREGFNVTGVFLDIDYMDSFKLFTWNKERFPDPRRFIDEVHSRGVKVITIVDHSVRVDQNYEVFISGLGKYCETDKGDLFVGKLWPGNSVYPDFFREETRDWWSELISKWLSQGVDGIWLDMNEPTDFTKVYEILDIFKETPIQIKDDRFYTTFPDNVVHEIKGNKVPHPKVRNAYPYYEAMATFEGFKKAERDEIFILSRSGYAGIQKYAGVWTGDSTSSWDQLRLQIQMVLGISISGIPYVGIDIGGFQGRGLKEIDNSPEMLLRQFQLALFFPFYRTHKATDGIDTEPIFLPSYYKEKVKEAINVRYKFLPYMYYLAKEAHETGHPIVRPLFYEFTEDEDTYRIDDEYMLGKAVLYAPIIYPQVNTRKVYLPKVKWLDFWTGKIVEGWIDSSTDLPIYIREGSIVPLSEGDMIIYGNSELKYDNVTIRSEGNLITFSKPFRLGKVTIITDSNKVIVNGKEYEGTRQGNAIVVNINSEVSQMRLA</sequence>
<keyword evidence="3 4" id="KW-0326">Glycosidase</keyword>
<dbReference type="InterPro" id="IPR025887">
    <property type="entry name" value="Glyco_hydro_31_N_dom"/>
</dbReference>
<dbReference type="InterPro" id="IPR011013">
    <property type="entry name" value="Gal_mutarotase_sf_dom"/>
</dbReference>
<evidence type="ECO:0000259" key="7">
    <source>
        <dbReference type="Pfam" id="PF21365"/>
    </source>
</evidence>
<dbReference type="PANTHER" id="PTHR22762">
    <property type="entry name" value="ALPHA-GLUCOSIDASE"/>
    <property type="match status" value="1"/>
</dbReference>
<dbReference type="STRING" id="933801.Ahos_0333"/>
<dbReference type="NCBIfam" id="NF040948">
    <property type="entry name" value="alpha_gluc_MalA"/>
    <property type="match status" value="1"/>
</dbReference>
<dbReference type="CDD" id="cd06604">
    <property type="entry name" value="GH31_glucosidase_II_MalA"/>
    <property type="match status" value="1"/>
</dbReference>